<reference evidence="1 2" key="1">
    <citation type="submission" date="2017-12" db="EMBL/GenBank/DDBJ databases">
        <title>Genomic Encyclopedia of Type Strains, Phase III (KMG-III): the genomes of soil and plant-associated and newly described type strains.</title>
        <authorList>
            <person name="Whitman W."/>
        </authorList>
    </citation>
    <scope>NUCLEOTIDE SEQUENCE [LARGE SCALE GENOMIC DNA]</scope>
    <source>
        <strain evidence="1 2">LP43</strain>
    </source>
</reference>
<name>A0A2N3UDB8_9BACT</name>
<organism evidence="1 2">
    <name type="scientific">Pontibacter ramchanderi</name>
    <dbReference type="NCBI Taxonomy" id="1179743"/>
    <lineage>
        <taxon>Bacteria</taxon>
        <taxon>Pseudomonadati</taxon>
        <taxon>Bacteroidota</taxon>
        <taxon>Cytophagia</taxon>
        <taxon>Cytophagales</taxon>
        <taxon>Hymenobacteraceae</taxon>
        <taxon>Pontibacter</taxon>
    </lineage>
</organism>
<proteinExistence type="predicted"/>
<comment type="caution">
    <text evidence="1">The sequence shown here is derived from an EMBL/GenBank/DDBJ whole genome shotgun (WGS) entry which is preliminary data.</text>
</comment>
<keyword evidence="2" id="KW-1185">Reference proteome</keyword>
<gene>
    <name evidence="1" type="ORF">BD749_2522</name>
</gene>
<evidence type="ECO:0000313" key="2">
    <source>
        <dbReference type="Proteomes" id="UP000233782"/>
    </source>
</evidence>
<evidence type="ECO:0000313" key="1">
    <source>
        <dbReference type="EMBL" id="PKV67378.1"/>
    </source>
</evidence>
<sequence>MHCLYMLGRKIFLGQAVLIFEMKRMPFLGAERGVLPFVK</sequence>
<dbReference type="EMBL" id="PJMU01000002">
    <property type="protein sequence ID" value="PKV67378.1"/>
    <property type="molecule type" value="Genomic_DNA"/>
</dbReference>
<accession>A0A2N3UDB8</accession>
<protein>
    <submittedName>
        <fullName evidence="1">Uncharacterized protein</fullName>
    </submittedName>
</protein>
<dbReference type="AlphaFoldDB" id="A0A2N3UDB8"/>
<dbReference type="Proteomes" id="UP000233782">
    <property type="component" value="Unassembled WGS sequence"/>
</dbReference>